<sequence length="175" mass="18680">MKIGKILRRFFVPAPLTTLIYLIKFGCKISPKAEVELSPLLKIGRGTQISSFTKIKASDGILNIGKEVSIGTNCCLSADSGGVFIGAYTMIGSNTTIIGNSYKYNKLDVPVCLQEKTSKGIHIDENVWIGAGCVIIDGAHVGKNAIIAPNSVVSSKVPENTIVQGNPAKVVFTRR</sequence>
<dbReference type="PANTHER" id="PTHR23416">
    <property type="entry name" value="SIALIC ACID SYNTHASE-RELATED"/>
    <property type="match status" value="1"/>
</dbReference>
<dbReference type="InterPro" id="IPR011004">
    <property type="entry name" value="Trimer_LpxA-like_sf"/>
</dbReference>
<organism evidence="1">
    <name type="scientific">hydrothermal vent metagenome</name>
    <dbReference type="NCBI Taxonomy" id="652676"/>
    <lineage>
        <taxon>unclassified sequences</taxon>
        <taxon>metagenomes</taxon>
        <taxon>ecological metagenomes</taxon>
    </lineage>
</organism>
<dbReference type="Gene3D" id="2.160.10.10">
    <property type="entry name" value="Hexapeptide repeat proteins"/>
    <property type="match status" value="1"/>
</dbReference>
<evidence type="ECO:0008006" key="2">
    <source>
        <dbReference type="Google" id="ProtNLM"/>
    </source>
</evidence>
<reference evidence="1" key="1">
    <citation type="submission" date="2018-06" db="EMBL/GenBank/DDBJ databases">
        <authorList>
            <person name="Zhirakovskaya E."/>
        </authorList>
    </citation>
    <scope>NUCLEOTIDE SEQUENCE</scope>
</reference>
<dbReference type="InterPro" id="IPR001451">
    <property type="entry name" value="Hexapep"/>
</dbReference>
<evidence type="ECO:0000313" key="1">
    <source>
        <dbReference type="EMBL" id="VAW87160.1"/>
    </source>
</evidence>
<dbReference type="EMBL" id="UOFO01000111">
    <property type="protein sequence ID" value="VAW87160.1"/>
    <property type="molecule type" value="Genomic_DNA"/>
</dbReference>
<dbReference type="Pfam" id="PF00132">
    <property type="entry name" value="Hexapep"/>
    <property type="match status" value="1"/>
</dbReference>
<dbReference type="InterPro" id="IPR051159">
    <property type="entry name" value="Hexapeptide_acetyltransf"/>
</dbReference>
<protein>
    <recommendedName>
        <fullName evidence="2">Galactoside O-acetyltransferase</fullName>
    </recommendedName>
</protein>
<proteinExistence type="predicted"/>
<dbReference type="SUPFAM" id="SSF51161">
    <property type="entry name" value="Trimeric LpxA-like enzymes"/>
    <property type="match status" value="1"/>
</dbReference>
<dbReference type="AlphaFoldDB" id="A0A3B0ZDU0"/>
<name>A0A3B0ZDU0_9ZZZZ</name>
<gene>
    <name evidence="1" type="ORF">MNBD_GAMMA16-15</name>
</gene>
<accession>A0A3B0ZDU0</accession>
<dbReference type="CDD" id="cd04647">
    <property type="entry name" value="LbH_MAT_like"/>
    <property type="match status" value="1"/>
</dbReference>